<dbReference type="InterPro" id="IPR009003">
    <property type="entry name" value="Peptidase_S1_PA"/>
</dbReference>
<dbReference type="InterPro" id="IPR036034">
    <property type="entry name" value="PDZ_sf"/>
</dbReference>
<evidence type="ECO:0000256" key="2">
    <source>
        <dbReference type="ARBA" id="ARBA00022670"/>
    </source>
</evidence>
<feature type="domain" description="PDZ" evidence="5">
    <location>
        <begin position="429"/>
        <end position="517"/>
    </location>
</feature>
<dbReference type="Pfam" id="PF13180">
    <property type="entry name" value="PDZ_2"/>
    <property type="match status" value="1"/>
</dbReference>
<reference evidence="6 7" key="1">
    <citation type="submission" date="2016-09" db="EMBL/GenBank/DDBJ databases">
        <title>Pseudonocardia autotrophica DSM535, a candidate organism with high potential of specific P450 cytochromes.</title>
        <authorList>
            <person name="Grumaz C."/>
            <person name="Vainshtein Y."/>
            <person name="Kirstahler P."/>
            <person name="Sohn K."/>
        </authorList>
    </citation>
    <scope>NUCLEOTIDE SEQUENCE [LARGE SCALE GENOMIC DNA]</scope>
    <source>
        <strain evidence="6 7">DSM 535</strain>
    </source>
</reference>
<dbReference type="InterPro" id="IPR051201">
    <property type="entry name" value="Chloro_Bact_Ser_Proteases"/>
</dbReference>
<name>A0A1Y2N4N2_PSEAH</name>
<dbReference type="InterPro" id="IPR043504">
    <property type="entry name" value="Peptidase_S1_PA_chymotrypsin"/>
</dbReference>
<accession>A0A1Y2N4N2</accession>
<dbReference type="InterPro" id="IPR001940">
    <property type="entry name" value="Peptidase_S1C"/>
</dbReference>
<dbReference type="AlphaFoldDB" id="A0A1Y2N4N2"/>
<gene>
    <name evidence="6" type="primary">htrA</name>
    <name evidence="6" type="ORF">BG845_01362</name>
</gene>
<dbReference type="OrthoDB" id="9758917at2"/>
<proteinExistence type="inferred from homology"/>
<dbReference type="GO" id="GO:0004252">
    <property type="term" value="F:serine-type endopeptidase activity"/>
    <property type="evidence" value="ECO:0007669"/>
    <property type="project" value="InterPro"/>
</dbReference>
<evidence type="ECO:0000256" key="4">
    <source>
        <dbReference type="SAM" id="MobiDB-lite"/>
    </source>
</evidence>
<feature type="compositionally biased region" description="Low complexity" evidence="4">
    <location>
        <begin position="136"/>
        <end position="146"/>
    </location>
</feature>
<dbReference type="STRING" id="2074.BG845_01362"/>
<feature type="region of interest" description="Disordered" evidence="4">
    <location>
        <begin position="1"/>
        <end position="163"/>
    </location>
</feature>
<feature type="compositionally biased region" description="Low complexity" evidence="4">
    <location>
        <begin position="1"/>
        <end position="14"/>
    </location>
</feature>
<evidence type="ECO:0000259" key="5">
    <source>
        <dbReference type="PROSITE" id="PS50106"/>
    </source>
</evidence>
<protein>
    <submittedName>
        <fullName evidence="6">Serine protease Do-like HtrA</fullName>
        <ecNumber evidence="6">3.4.21.107</ecNumber>
    </submittedName>
</protein>
<dbReference type="SMART" id="SM00228">
    <property type="entry name" value="PDZ"/>
    <property type="match status" value="1"/>
</dbReference>
<dbReference type="EC" id="3.4.21.107" evidence="6"/>
<comment type="caution">
    <text evidence="6">The sequence shown here is derived from an EMBL/GenBank/DDBJ whole genome shotgun (WGS) entry which is preliminary data.</text>
</comment>
<feature type="compositionally biased region" description="Basic and acidic residues" evidence="4">
    <location>
        <begin position="105"/>
        <end position="118"/>
    </location>
</feature>
<dbReference type="PANTHER" id="PTHR43343">
    <property type="entry name" value="PEPTIDASE S12"/>
    <property type="match status" value="1"/>
</dbReference>
<dbReference type="PROSITE" id="PS50106">
    <property type="entry name" value="PDZ"/>
    <property type="match status" value="1"/>
</dbReference>
<dbReference type="PANTHER" id="PTHR43343:SF3">
    <property type="entry name" value="PROTEASE DO-LIKE 8, CHLOROPLASTIC"/>
    <property type="match status" value="1"/>
</dbReference>
<dbReference type="SUPFAM" id="SSF50494">
    <property type="entry name" value="Trypsin-like serine proteases"/>
    <property type="match status" value="1"/>
</dbReference>
<evidence type="ECO:0000256" key="3">
    <source>
        <dbReference type="ARBA" id="ARBA00022801"/>
    </source>
</evidence>
<dbReference type="Pfam" id="PF13365">
    <property type="entry name" value="Trypsin_2"/>
    <property type="match status" value="1"/>
</dbReference>
<dbReference type="SUPFAM" id="SSF50156">
    <property type="entry name" value="PDZ domain-like"/>
    <property type="match status" value="1"/>
</dbReference>
<keyword evidence="7" id="KW-1185">Reference proteome</keyword>
<evidence type="ECO:0000313" key="7">
    <source>
        <dbReference type="Proteomes" id="UP000194360"/>
    </source>
</evidence>
<dbReference type="Gene3D" id="2.30.42.10">
    <property type="match status" value="1"/>
</dbReference>
<dbReference type="InterPro" id="IPR001478">
    <property type="entry name" value="PDZ"/>
</dbReference>
<dbReference type="PRINTS" id="PR00834">
    <property type="entry name" value="PROTEASES2C"/>
</dbReference>
<evidence type="ECO:0000313" key="6">
    <source>
        <dbReference type="EMBL" id="OSY42442.1"/>
    </source>
</evidence>
<keyword evidence="2 6" id="KW-0645">Protease</keyword>
<comment type="similarity">
    <text evidence="1">Belongs to the peptidase S1C family.</text>
</comment>
<dbReference type="EMBL" id="MIGB01000005">
    <property type="protein sequence ID" value="OSY42442.1"/>
    <property type="molecule type" value="Genomic_DNA"/>
</dbReference>
<dbReference type="Gene3D" id="2.40.10.10">
    <property type="entry name" value="Trypsin-like serine proteases"/>
    <property type="match status" value="2"/>
</dbReference>
<dbReference type="GO" id="GO:0006508">
    <property type="term" value="P:proteolysis"/>
    <property type="evidence" value="ECO:0007669"/>
    <property type="project" value="UniProtKB-KW"/>
</dbReference>
<keyword evidence="3 6" id="KW-0378">Hydrolase</keyword>
<organism evidence="6 7">
    <name type="scientific">Pseudonocardia autotrophica</name>
    <name type="common">Amycolata autotrophica</name>
    <name type="synonym">Nocardia autotrophica</name>
    <dbReference type="NCBI Taxonomy" id="2074"/>
    <lineage>
        <taxon>Bacteria</taxon>
        <taxon>Bacillati</taxon>
        <taxon>Actinomycetota</taxon>
        <taxon>Actinomycetes</taxon>
        <taxon>Pseudonocardiales</taxon>
        <taxon>Pseudonocardiaceae</taxon>
        <taxon>Pseudonocardia</taxon>
    </lineage>
</organism>
<evidence type="ECO:0000256" key="1">
    <source>
        <dbReference type="ARBA" id="ARBA00010541"/>
    </source>
</evidence>
<dbReference type="Proteomes" id="UP000194360">
    <property type="component" value="Unassembled WGS sequence"/>
</dbReference>
<sequence length="529" mass="51727">MSDTPESGPSGEPGRPAGDGTAPPRLGPRALEYPDTDPADRAAFGRPDGVGSSFAPPAHAGSNGSVPVAPPPTAAVARAFGRPDDGGAGLQRPPAGGPSAPGEQSKVDGEQSNGDREQSNGAFWPGGSADDPWRNPGAPVVAAPPHGDADPAPAPDRPDGPRLSVREVLFGDRVQPRALALLGVLALAIGAVGGLAGHWTASGASALTSPGAVLATAEEAKERPPGSVPDVAARVLPSVVSLEVTVGNQAGNGSGVVIDAEGYVLTNDHVVAPATGPGQGSIEAVFSDGSRVPAAVVGTDPMTDLAVLKVPVANPTVAAIGRSAELAVGDAVIAIGSPFGLAGTVTTGIVSAVNRPLRLDPEGSAGDAVIDAVQTDAAINPGNSGGPLVDATGAVVGINTAIRSAGTEAGGQGGSIGLGFAVPIDEARTIAEELIRTGGVAHADLGVNARSVTDGATDGAQVQNVAAGGPAAAAGLLEGDVVVRVGGRSIAGADELVVAVREHAPGDQVPIELVRQGRPLTVTATLGQR</sequence>
<dbReference type="RefSeq" id="WP_085911661.1">
    <property type="nucleotide sequence ID" value="NZ_AP018920.1"/>
</dbReference>